<dbReference type="EMBL" id="REGN01000891">
    <property type="protein sequence ID" value="RNA38291.1"/>
    <property type="molecule type" value="Genomic_DNA"/>
</dbReference>
<dbReference type="Proteomes" id="UP000276133">
    <property type="component" value="Unassembled WGS sequence"/>
</dbReference>
<evidence type="ECO:0000313" key="2">
    <source>
        <dbReference type="Proteomes" id="UP000276133"/>
    </source>
</evidence>
<sequence length="379" mass="43502">MNLEVADSYRIISKLLELFTNIGPTVYDKLIRLMQTNGLIGLKNDKLSLEDLFTNRVNLVKSSFKIVYLFKSEDYNLIINYFKLIECLIKESGRNLEFISPICAVLVYVFPQINKWNNTHINLNINLSIVCLNLLHAVLNTSSEASLTHSDFKRNFASLHSESSVNLDQFCEIVLLNTECSESLLNLIYTVYECSQDINFMSYIEKLDEILIQSISLINRLIVIPEGAKDEQEQKKNTINQSLLYFLLIRAICQQSQSGTSNFSLLNKEDAQSNEVISKNNQFLLQLNLLMSQSNPYLNKNLINSTITDNKNDTNWFHLLTKIFIYKSNQILDCLLFSIFKKISQLTPRLFGSLIGPHTNQMHVNIIEKLKSQESGIMT</sequence>
<feature type="non-terminal residue" evidence="1">
    <location>
        <position position="379"/>
    </location>
</feature>
<reference evidence="1 2" key="1">
    <citation type="journal article" date="2018" name="Sci. Rep.">
        <title>Genomic signatures of local adaptation to the degree of environmental predictability in rotifers.</title>
        <authorList>
            <person name="Franch-Gras L."/>
            <person name="Hahn C."/>
            <person name="Garcia-Roger E.M."/>
            <person name="Carmona M.J."/>
            <person name="Serra M."/>
            <person name="Gomez A."/>
        </authorList>
    </citation>
    <scope>NUCLEOTIDE SEQUENCE [LARGE SCALE GENOMIC DNA]</scope>
    <source>
        <strain evidence="1">HYR1</strain>
    </source>
</reference>
<protein>
    <submittedName>
        <fullName evidence="1">Uncharacterized protein</fullName>
    </submittedName>
</protein>
<evidence type="ECO:0000313" key="1">
    <source>
        <dbReference type="EMBL" id="RNA38291.1"/>
    </source>
</evidence>
<comment type="caution">
    <text evidence="1">The sequence shown here is derived from an EMBL/GenBank/DDBJ whole genome shotgun (WGS) entry which is preliminary data.</text>
</comment>
<organism evidence="1 2">
    <name type="scientific">Brachionus plicatilis</name>
    <name type="common">Marine rotifer</name>
    <name type="synonym">Brachionus muelleri</name>
    <dbReference type="NCBI Taxonomy" id="10195"/>
    <lineage>
        <taxon>Eukaryota</taxon>
        <taxon>Metazoa</taxon>
        <taxon>Spiralia</taxon>
        <taxon>Gnathifera</taxon>
        <taxon>Rotifera</taxon>
        <taxon>Eurotatoria</taxon>
        <taxon>Monogononta</taxon>
        <taxon>Pseudotrocha</taxon>
        <taxon>Ploima</taxon>
        <taxon>Brachionidae</taxon>
        <taxon>Brachionus</taxon>
    </lineage>
</organism>
<keyword evidence="2" id="KW-1185">Reference proteome</keyword>
<accession>A0A3M7SR02</accession>
<gene>
    <name evidence="1" type="ORF">BpHYR1_041556</name>
</gene>
<proteinExistence type="predicted"/>
<name>A0A3M7SR02_BRAPC</name>
<dbReference type="AlphaFoldDB" id="A0A3M7SR02"/>
<dbReference type="OrthoDB" id="10541455at2759"/>